<dbReference type="GO" id="GO:0016787">
    <property type="term" value="F:hydrolase activity"/>
    <property type="evidence" value="ECO:0007669"/>
    <property type="project" value="UniProtKB-KW"/>
</dbReference>
<gene>
    <name evidence="9 11" type="primary">cas2</name>
    <name evidence="11" type="ORF">GNQ08_07880</name>
</gene>
<evidence type="ECO:0000256" key="10">
    <source>
        <dbReference type="PIRNR" id="PIRNR032582"/>
    </source>
</evidence>
<dbReference type="Proteomes" id="UP000442469">
    <property type="component" value="Unassembled WGS sequence"/>
</dbReference>
<proteinExistence type="inferred from homology"/>
<keyword evidence="3 9" id="KW-0540">Nuclease</keyword>
<dbReference type="GO" id="GO:0051607">
    <property type="term" value="P:defense response to virus"/>
    <property type="evidence" value="ECO:0007669"/>
    <property type="project" value="UniProtKB-UniRule"/>
</dbReference>
<sequence length="104" mass="11632">MLVLITYDVQTTGVGGAARLRKVAKACQNYVQRVQNSVFECIVNAAQFTALKLELTQLIDEEKDSLRFYRLGNNYKTKVEHIGAKPSIDLEERLSSSGANPKRT</sequence>
<dbReference type="SUPFAM" id="SSF143430">
    <property type="entry name" value="TTP0101/SSO1404-like"/>
    <property type="match status" value="1"/>
</dbReference>
<dbReference type="GO" id="GO:0004521">
    <property type="term" value="F:RNA endonuclease activity"/>
    <property type="evidence" value="ECO:0007669"/>
    <property type="project" value="UniProtKB-UniRule"/>
</dbReference>
<comment type="cofactor">
    <cofactor evidence="1 9">
        <name>Mg(2+)</name>
        <dbReference type="ChEBI" id="CHEBI:18420"/>
    </cofactor>
</comment>
<dbReference type="NCBIfam" id="TIGR01573">
    <property type="entry name" value="cas2"/>
    <property type="match status" value="1"/>
</dbReference>
<evidence type="ECO:0000313" key="12">
    <source>
        <dbReference type="Proteomes" id="UP000442469"/>
    </source>
</evidence>
<comment type="function">
    <text evidence="9">CRISPR (clustered regularly interspaced short palindromic repeat), is an adaptive immune system that provides protection against mobile genetic elements (viruses, transposable elements and conjugative plasmids). CRISPR clusters contain sequences complementary to antecedent mobile elements and target invading nucleic acids. CRISPR clusters are transcribed and processed into CRISPR RNA (crRNA). Functions as a ssRNA-specific endoribonuclease. Involved in the integration of spacer DNA into the CRISPR cassette.</text>
</comment>
<comment type="caution">
    <text evidence="11">The sequence shown here is derived from an EMBL/GenBank/DDBJ whole genome shotgun (WGS) entry which is preliminary data.</text>
</comment>
<dbReference type="PIRSF" id="PIRSF032582">
    <property type="entry name" value="Cas2"/>
    <property type="match status" value="1"/>
</dbReference>
<dbReference type="CDD" id="cd09725">
    <property type="entry name" value="Cas2_I_II_III"/>
    <property type="match status" value="1"/>
</dbReference>
<evidence type="ECO:0000313" key="11">
    <source>
        <dbReference type="EMBL" id="MUG22332.1"/>
    </source>
</evidence>
<evidence type="ECO:0000256" key="9">
    <source>
        <dbReference type="HAMAP-Rule" id="MF_01471"/>
    </source>
</evidence>
<evidence type="ECO:0000256" key="8">
    <source>
        <dbReference type="ARBA" id="ARBA00023118"/>
    </source>
</evidence>
<evidence type="ECO:0000256" key="5">
    <source>
        <dbReference type="ARBA" id="ARBA00022759"/>
    </source>
</evidence>
<dbReference type="AlphaFoldDB" id="A0A6N8EUW7"/>
<comment type="subunit">
    <text evidence="9">Homodimer, forms a heterotetramer with a Cas1 homodimer.</text>
</comment>
<dbReference type="EC" id="3.1.-.-" evidence="9"/>
<feature type="binding site" evidence="9">
    <location>
        <position position="8"/>
    </location>
    <ligand>
        <name>Mg(2+)</name>
        <dbReference type="ChEBI" id="CHEBI:18420"/>
        <note>catalytic</note>
    </ligand>
</feature>
<dbReference type="GO" id="GO:0046872">
    <property type="term" value="F:metal ion binding"/>
    <property type="evidence" value="ECO:0007669"/>
    <property type="project" value="UniProtKB-UniRule"/>
</dbReference>
<dbReference type="InterPro" id="IPR021127">
    <property type="entry name" value="CRISPR_associated_Cas2"/>
</dbReference>
<dbReference type="Pfam" id="PF09827">
    <property type="entry name" value="CRISPR_Cas2"/>
    <property type="match status" value="1"/>
</dbReference>
<evidence type="ECO:0000256" key="1">
    <source>
        <dbReference type="ARBA" id="ARBA00001946"/>
    </source>
</evidence>
<dbReference type="Gene3D" id="3.30.70.240">
    <property type="match status" value="1"/>
</dbReference>
<evidence type="ECO:0000256" key="7">
    <source>
        <dbReference type="ARBA" id="ARBA00022842"/>
    </source>
</evidence>
<accession>A0A6N8EUW7</accession>
<organism evidence="11 12">
    <name type="scientific">Paenibacillus macerans</name>
    <name type="common">Bacillus macerans</name>
    <dbReference type="NCBI Taxonomy" id="44252"/>
    <lineage>
        <taxon>Bacteria</taxon>
        <taxon>Bacillati</taxon>
        <taxon>Bacillota</taxon>
        <taxon>Bacilli</taxon>
        <taxon>Bacillales</taxon>
        <taxon>Paenibacillaceae</taxon>
        <taxon>Paenibacillus</taxon>
    </lineage>
</organism>
<dbReference type="GO" id="GO:0043571">
    <property type="term" value="P:maintenance of CRISPR repeat elements"/>
    <property type="evidence" value="ECO:0007669"/>
    <property type="project" value="UniProtKB-UniRule"/>
</dbReference>
<evidence type="ECO:0000256" key="4">
    <source>
        <dbReference type="ARBA" id="ARBA00022723"/>
    </source>
</evidence>
<evidence type="ECO:0000256" key="6">
    <source>
        <dbReference type="ARBA" id="ARBA00022801"/>
    </source>
</evidence>
<reference evidence="11 12" key="1">
    <citation type="submission" date="2019-11" db="EMBL/GenBank/DDBJ databases">
        <title>Draft genome sequences of five Paenibacillus species of dairy origin.</title>
        <authorList>
            <person name="Olajide A.M."/>
            <person name="Chen S."/>
            <person name="Lapointe G."/>
        </authorList>
    </citation>
    <scope>NUCLEOTIDE SEQUENCE [LARGE SCALE GENOMIC DNA]</scope>
    <source>
        <strain evidence="11 12">3CT49</strain>
    </source>
</reference>
<evidence type="ECO:0000256" key="2">
    <source>
        <dbReference type="ARBA" id="ARBA00009959"/>
    </source>
</evidence>
<keyword evidence="4 9" id="KW-0479">Metal-binding</keyword>
<dbReference type="PANTHER" id="PTHR34405:SF3">
    <property type="entry name" value="CRISPR-ASSOCIATED ENDORIBONUCLEASE CAS2 3"/>
    <property type="match status" value="1"/>
</dbReference>
<protein>
    <recommendedName>
        <fullName evidence="9">CRISPR-associated endoribonuclease Cas2</fullName>
        <ecNumber evidence="9">3.1.-.-</ecNumber>
    </recommendedName>
</protein>
<dbReference type="InterPro" id="IPR019199">
    <property type="entry name" value="Virulence_VapD/CRISPR_Cas2"/>
</dbReference>
<comment type="similarity">
    <text evidence="2 9 10">Belongs to the CRISPR-associated endoribonuclease Cas2 protein family.</text>
</comment>
<keyword evidence="5 9" id="KW-0255">Endonuclease</keyword>
<dbReference type="EMBL" id="WNZZ01000004">
    <property type="protein sequence ID" value="MUG22332.1"/>
    <property type="molecule type" value="Genomic_DNA"/>
</dbReference>
<evidence type="ECO:0000256" key="3">
    <source>
        <dbReference type="ARBA" id="ARBA00022722"/>
    </source>
</evidence>
<name>A0A6N8EUW7_PAEMA</name>
<keyword evidence="8 9" id="KW-0051">Antiviral defense</keyword>
<keyword evidence="7 9" id="KW-0460">Magnesium</keyword>
<keyword evidence="6 9" id="KW-0378">Hydrolase</keyword>
<dbReference type="PANTHER" id="PTHR34405">
    <property type="entry name" value="CRISPR-ASSOCIATED ENDORIBONUCLEASE CAS2"/>
    <property type="match status" value="1"/>
</dbReference>
<dbReference type="HAMAP" id="MF_01471">
    <property type="entry name" value="Cas2"/>
    <property type="match status" value="1"/>
</dbReference>
<dbReference type="RefSeq" id="WP_155619707.1">
    <property type="nucleotide sequence ID" value="NZ_JARLLF010000023.1"/>
</dbReference>